<evidence type="ECO:0000256" key="2">
    <source>
        <dbReference type="ARBA" id="ARBA00022801"/>
    </source>
</evidence>
<dbReference type="Gene3D" id="3.60.110.10">
    <property type="entry name" value="Carbon-nitrogen hydrolase"/>
    <property type="match status" value="1"/>
</dbReference>
<evidence type="ECO:0000313" key="5">
    <source>
        <dbReference type="Proteomes" id="UP000037510"/>
    </source>
</evidence>
<keyword evidence="2" id="KW-0378">Hydrolase</keyword>
<dbReference type="EMBL" id="JTDY01000923">
    <property type="protein sequence ID" value="KOB75417.1"/>
    <property type="molecule type" value="Genomic_DNA"/>
</dbReference>
<protein>
    <submittedName>
        <fullName evidence="4">Vanin-like protein 1</fullName>
    </submittedName>
</protein>
<sequence length="427" mass="48258">MLSQMCLVVGLTAADKVSFCDSQLADIVVFPELTLTNGTTSFEVPINGRLREYPIPALHPELYDDIYVVLNTRELVDCVANNSNENCPEAKEYVFNTNVVFDRTGAVIDRYRKINLFGEATHTPALTPDLGIFETDFGVTFGHYVCFDLMFQVPAIQVVQKNQLTDIIFTTMWFSEMPYLTGSGIYSGKVGALISIMPGVSTTRLLVTETVPGPIYDPPSDHDGLRLITDPSLAPYYRAVVQDGSNTYSRREIGVAACLIVSCKDRDFKSCLYRFDSKKTKSGIQELEIKMTTYSHQYNRTLGCDNVVYFPVSFTASKFPLAQTNVTYIDARDGELSNEIHQMNEDLNKVNVWTVNAKEVGEKGKELEEHMEVCEKHEKETSRHVERDHVSFKIKTPQNELVAFGIWGRIYTRDVDHRKDVSEEDIQ</sequence>
<evidence type="ECO:0000259" key="3">
    <source>
        <dbReference type="PROSITE" id="PS50263"/>
    </source>
</evidence>
<dbReference type="GO" id="GO:0016787">
    <property type="term" value="F:hydrolase activity"/>
    <property type="evidence" value="ECO:0007669"/>
    <property type="project" value="UniProtKB-KW"/>
</dbReference>
<dbReference type="InterPro" id="IPR040154">
    <property type="entry name" value="Biotinidase/VNN"/>
</dbReference>
<dbReference type="PROSITE" id="PS50263">
    <property type="entry name" value="CN_HYDROLASE"/>
    <property type="match status" value="1"/>
</dbReference>
<accession>A0A0L7LIZ2</accession>
<evidence type="ECO:0000256" key="1">
    <source>
        <dbReference type="ARBA" id="ARBA00008225"/>
    </source>
</evidence>
<dbReference type="Pfam" id="PF00795">
    <property type="entry name" value="CN_hydrolase"/>
    <property type="match status" value="1"/>
</dbReference>
<dbReference type="Proteomes" id="UP000037510">
    <property type="component" value="Unassembled WGS sequence"/>
</dbReference>
<reference evidence="4 5" key="1">
    <citation type="journal article" date="2015" name="Genome Biol. Evol.">
        <title>The genome of winter moth (Operophtera brumata) provides a genomic perspective on sexual dimorphism and phenology.</title>
        <authorList>
            <person name="Derks M.F."/>
            <person name="Smit S."/>
            <person name="Salis L."/>
            <person name="Schijlen E."/>
            <person name="Bossers A."/>
            <person name="Mateman C."/>
            <person name="Pijl A.S."/>
            <person name="de Ridder D."/>
            <person name="Groenen M.A."/>
            <person name="Visser M.E."/>
            <person name="Megens H.J."/>
        </authorList>
    </citation>
    <scope>NUCLEOTIDE SEQUENCE [LARGE SCALE GENOMIC DNA]</scope>
    <source>
        <strain evidence="4">WM2013NL</strain>
        <tissue evidence="4">Head and thorax</tissue>
    </source>
</reference>
<keyword evidence="5" id="KW-1185">Reference proteome</keyword>
<gene>
    <name evidence="4" type="ORF">OBRU01_07530</name>
</gene>
<dbReference type="SUPFAM" id="SSF56317">
    <property type="entry name" value="Carbon-nitrogen hydrolase"/>
    <property type="match status" value="1"/>
</dbReference>
<dbReference type="PANTHER" id="PTHR10609:SF14">
    <property type="entry name" value="BIOTINIDASE"/>
    <property type="match status" value="1"/>
</dbReference>
<dbReference type="AlphaFoldDB" id="A0A0L7LIZ2"/>
<organism evidence="4 5">
    <name type="scientific">Operophtera brumata</name>
    <name type="common">Winter moth</name>
    <name type="synonym">Phalaena brumata</name>
    <dbReference type="NCBI Taxonomy" id="104452"/>
    <lineage>
        <taxon>Eukaryota</taxon>
        <taxon>Metazoa</taxon>
        <taxon>Ecdysozoa</taxon>
        <taxon>Arthropoda</taxon>
        <taxon>Hexapoda</taxon>
        <taxon>Insecta</taxon>
        <taxon>Pterygota</taxon>
        <taxon>Neoptera</taxon>
        <taxon>Endopterygota</taxon>
        <taxon>Lepidoptera</taxon>
        <taxon>Glossata</taxon>
        <taxon>Ditrysia</taxon>
        <taxon>Geometroidea</taxon>
        <taxon>Geometridae</taxon>
        <taxon>Larentiinae</taxon>
        <taxon>Operophtera</taxon>
    </lineage>
</organism>
<proteinExistence type="inferred from homology"/>
<dbReference type="Pfam" id="PF19018">
    <property type="entry name" value="Vanin_C"/>
    <property type="match status" value="1"/>
</dbReference>
<dbReference type="STRING" id="104452.A0A0L7LIZ2"/>
<dbReference type="InterPro" id="IPR036526">
    <property type="entry name" value="C-N_Hydrolase_sf"/>
</dbReference>
<comment type="caution">
    <text evidence="4">The sequence shown here is derived from an EMBL/GenBank/DDBJ whole genome shotgun (WGS) entry which is preliminary data.</text>
</comment>
<dbReference type="PANTHER" id="PTHR10609">
    <property type="entry name" value="BIOTINIDASE-RELATED"/>
    <property type="match status" value="1"/>
</dbReference>
<name>A0A0L7LIZ2_OPEBR</name>
<dbReference type="InterPro" id="IPR043957">
    <property type="entry name" value="Vanin_C"/>
</dbReference>
<evidence type="ECO:0000313" key="4">
    <source>
        <dbReference type="EMBL" id="KOB75417.1"/>
    </source>
</evidence>
<comment type="similarity">
    <text evidence="1">Belongs to the carbon-nitrogen hydrolase superfamily. BTD/VNN family.</text>
</comment>
<feature type="domain" description="CN hydrolase" evidence="3">
    <location>
        <begin position="1"/>
        <end position="261"/>
    </location>
</feature>
<feature type="non-terminal residue" evidence="4">
    <location>
        <position position="427"/>
    </location>
</feature>
<dbReference type="InterPro" id="IPR003010">
    <property type="entry name" value="C-N_Hydrolase"/>
</dbReference>